<protein>
    <submittedName>
        <fullName evidence="1">Class I SAM-dependent methyltransferase</fullName>
    </submittedName>
</protein>
<keyword evidence="2" id="KW-1185">Reference proteome</keyword>
<name>A0ABS6IFD2_9HYPH</name>
<dbReference type="Pfam" id="PF13578">
    <property type="entry name" value="Methyltransf_24"/>
    <property type="match status" value="1"/>
</dbReference>
<comment type="caution">
    <text evidence="1">The sequence shown here is derived from an EMBL/GenBank/DDBJ whole genome shotgun (WGS) entry which is preliminary data.</text>
</comment>
<gene>
    <name evidence="1" type="ORF">KQ910_06000</name>
</gene>
<evidence type="ECO:0000313" key="2">
    <source>
        <dbReference type="Proteomes" id="UP000727907"/>
    </source>
</evidence>
<dbReference type="GO" id="GO:0032259">
    <property type="term" value="P:methylation"/>
    <property type="evidence" value="ECO:0007669"/>
    <property type="project" value="UniProtKB-KW"/>
</dbReference>
<keyword evidence="1" id="KW-0489">Methyltransferase</keyword>
<accession>A0ABS6IFD2</accession>
<proteinExistence type="predicted"/>
<organism evidence="1 2">
    <name type="scientific">Reyranella humidisoli</name>
    <dbReference type="NCBI Taxonomy" id="2849149"/>
    <lineage>
        <taxon>Bacteria</taxon>
        <taxon>Pseudomonadati</taxon>
        <taxon>Pseudomonadota</taxon>
        <taxon>Alphaproteobacteria</taxon>
        <taxon>Hyphomicrobiales</taxon>
        <taxon>Reyranellaceae</taxon>
        <taxon>Reyranella</taxon>
    </lineage>
</organism>
<reference evidence="1 2" key="1">
    <citation type="submission" date="2021-06" db="EMBL/GenBank/DDBJ databases">
        <authorList>
            <person name="Lee D.H."/>
        </authorList>
    </citation>
    <scope>NUCLEOTIDE SEQUENCE [LARGE SCALE GENOMIC DNA]</scope>
    <source>
        <strain evidence="1 2">MMS21-HV4-11</strain>
    </source>
</reference>
<dbReference type="Proteomes" id="UP000727907">
    <property type="component" value="Unassembled WGS sequence"/>
</dbReference>
<evidence type="ECO:0000313" key="1">
    <source>
        <dbReference type="EMBL" id="MBU8873307.1"/>
    </source>
</evidence>
<dbReference type="GO" id="GO:0008168">
    <property type="term" value="F:methyltransferase activity"/>
    <property type="evidence" value="ECO:0007669"/>
    <property type="project" value="UniProtKB-KW"/>
</dbReference>
<keyword evidence="1" id="KW-0808">Transferase</keyword>
<dbReference type="RefSeq" id="WP_216957559.1">
    <property type="nucleotide sequence ID" value="NZ_JAHOPB010000001.1"/>
</dbReference>
<dbReference type="EMBL" id="JAHOPB010000001">
    <property type="protein sequence ID" value="MBU8873307.1"/>
    <property type="molecule type" value="Genomic_DNA"/>
</dbReference>
<sequence>MSATPSLRGRWRRFALGLPTVLGLKPRGWFIPHRYAPLLPPPGAQPPYPAIERLFEEHSDQFGAVLDAVDAHAQTLETCKALFEQSWFPSLDAAVAYALVRERKPRHIIEVGSGHSTRVLSRAVGGVGEILAIDPAPRADIADLPGVRVKSSTLQAAPAKVFDGLMKDDVLFIDSSHILMPGSDVDILLNRVLPGLPSGALVHIHDIFLPFDYPAIWGWRAYNEQQGVVPLLTGGAFKPLFSSVWAERRMADRLAASVIARLPRPPDAMPASLWLEKR</sequence>